<evidence type="ECO:0000313" key="3">
    <source>
        <dbReference type="Proteomes" id="UP000052237"/>
    </source>
</evidence>
<dbReference type="GO" id="GO:0003677">
    <property type="term" value="F:DNA binding"/>
    <property type="evidence" value="ECO:0007669"/>
    <property type="project" value="InterPro"/>
</dbReference>
<dbReference type="SUPFAM" id="SSF143422">
    <property type="entry name" value="Transposase IS200-like"/>
    <property type="match status" value="1"/>
</dbReference>
<dbReference type="InterPro" id="IPR002686">
    <property type="entry name" value="Transposase_17"/>
</dbReference>
<dbReference type="GO" id="GO:0004803">
    <property type="term" value="F:transposase activity"/>
    <property type="evidence" value="ECO:0007669"/>
    <property type="project" value="InterPro"/>
</dbReference>
<dbReference type="EMBL" id="FAVB01000020">
    <property type="protein sequence ID" value="CUU91097.1"/>
    <property type="molecule type" value="Genomic_DNA"/>
</dbReference>
<dbReference type="Gene3D" id="3.30.70.1290">
    <property type="entry name" value="Transposase IS200-like"/>
    <property type="match status" value="1"/>
</dbReference>
<accession>A0A0S4SZ65</accession>
<dbReference type="Pfam" id="PF01797">
    <property type="entry name" value="Y1_Tnp"/>
    <property type="match status" value="1"/>
</dbReference>
<dbReference type="PANTHER" id="PTHR33360">
    <property type="entry name" value="TRANSPOSASE FOR INSERTION SEQUENCE ELEMENT IS200"/>
    <property type="match status" value="1"/>
</dbReference>
<dbReference type="GO" id="GO:0006313">
    <property type="term" value="P:DNA transposition"/>
    <property type="evidence" value="ECO:0007669"/>
    <property type="project" value="InterPro"/>
</dbReference>
<feature type="domain" description="Transposase IS200-like" evidence="1">
    <location>
        <begin position="31"/>
        <end position="152"/>
    </location>
</feature>
<sequence length="174" mass="20819">MVFLNEINNIFSKIYYNNAMNIEYDKNLNSVFLLQYHFILVVKYRKKVINNKICDRLKDIFENIAKGQTYQLKIIEFNHDLDHLHILFKAKPKSELLKFINAYKSASSRLIKKEFPEIKKYLWKEYFWSGSYFLATTGGVTLEILKQYVQNQGLEDNRVKKEYNSKKKRLLDNG</sequence>
<organism evidence="2 3">
    <name type="scientific">Campylobacter hyointestinalis subsp. hyointestinalis</name>
    <dbReference type="NCBI Taxonomy" id="91352"/>
    <lineage>
        <taxon>Bacteria</taxon>
        <taxon>Pseudomonadati</taxon>
        <taxon>Campylobacterota</taxon>
        <taxon>Epsilonproteobacteria</taxon>
        <taxon>Campylobacterales</taxon>
        <taxon>Campylobacteraceae</taxon>
        <taxon>Campylobacter</taxon>
    </lineage>
</organism>
<protein>
    <submittedName>
        <fullName evidence="2">Transposase and inactivated derivatives</fullName>
    </submittedName>
</protein>
<reference evidence="2 3" key="1">
    <citation type="submission" date="2015-11" db="EMBL/GenBank/DDBJ databases">
        <authorList>
            <consortium name="Pathogen Informatics"/>
        </authorList>
    </citation>
    <scope>NUCLEOTIDE SEQUENCE [LARGE SCALE GENOMIC DNA]</scope>
    <source>
        <strain evidence="2 3">006A-0059</strain>
    </source>
</reference>
<proteinExistence type="predicted"/>
<dbReference type="AlphaFoldDB" id="A0A0S4SZ65"/>
<dbReference type="SMART" id="SM01321">
    <property type="entry name" value="Y1_Tnp"/>
    <property type="match status" value="1"/>
</dbReference>
<name>A0A0S4SZ65_CAMHY</name>
<gene>
    <name evidence="2" type="ORF">ERS686654_02225</name>
</gene>
<comment type="caution">
    <text evidence="2">The sequence shown here is derived from an EMBL/GenBank/DDBJ whole genome shotgun (WGS) entry which is preliminary data.</text>
</comment>
<keyword evidence="3" id="KW-1185">Reference proteome</keyword>
<dbReference type="NCBIfam" id="NF033573">
    <property type="entry name" value="transpos_IS200"/>
    <property type="match status" value="1"/>
</dbReference>
<evidence type="ECO:0000259" key="1">
    <source>
        <dbReference type="SMART" id="SM01321"/>
    </source>
</evidence>
<dbReference type="InterPro" id="IPR036515">
    <property type="entry name" value="Transposase_17_sf"/>
</dbReference>
<dbReference type="PANTHER" id="PTHR33360:SF4">
    <property type="entry name" value="TRANSPOSASE IS200-LIKE PROTEIN"/>
    <property type="match status" value="1"/>
</dbReference>
<dbReference type="Proteomes" id="UP000052237">
    <property type="component" value="Unassembled WGS sequence"/>
</dbReference>
<evidence type="ECO:0000313" key="2">
    <source>
        <dbReference type="EMBL" id="CUU91097.1"/>
    </source>
</evidence>